<feature type="transmembrane region" description="Helical" evidence="6">
    <location>
        <begin position="234"/>
        <end position="254"/>
    </location>
</feature>
<evidence type="ECO:0000256" key="3">
    <source>
        <dbReference type="ARBA" id="ARBA00022692"/>
    </source>
</evidence>
<dbReference type="Pfam" id="PF13520">
    <property type="entry name" value="AA_permease_2"/>
    <property type="match status" value="1"/>
</dbReference>
<evidence type="ECO:0000313" key="8">
    <source>
        <dbReference type="Proteomes" id="UP000530424"/>
    </source>
</evidence>
<dbReference type="RefSeq" id="WP_218910107.1">
    <property type="nucleotide sequence ID" value="NZ_JACCFP010000001.1"/>
</dbReference>
<feature type="transmembrane region" description="Helical" evidence="6">
    <location>
        <begin position="138"/>
        <end position="158"/>
    </location>
</feature>
<keyword evidence="5 6" id="KW-0472">Membrane</keyword>
<dbReference type="AlphaFoldDB" id="A0A853BYY9"/>
<dbReference type="GO" id="GO:0005886">
    <property type="term" value="C:plasma membrane"/>
    <property type="evidence" value="ECO:0007669"/>
    <property type="project" value="UniProtKB-SubCell"/>
</dbReference>
<dbReference type="PANTHER" id="PTHR42770:SF16">
    <property type="entry name" value="AMINO ACID PERMEASE"/>
    <property type="match status" value="1"/>
</dbReference>
<dbReference type="Proteomes" id="UP000530424">
    <property type="component" value="Unassembled WGS sequence"/>
</dbReference>
<dbReference type="PIRSF" id="PIRSF006060">
    <property type="entry name" value="AA_transporter"/>
    <property type="match status" value="1"/>
</dbReference>
<name>A0A853BYY9_9ACTN</name>
<accession>A0A853BYY9</accession>
<dbReference type="EMBL" id="JACCFP010000001">
    <property type="protein sequence ID" value="NYI99617.1"/>
    <property type="molecule type" value="Genomic_DNA"/>
</dbReference>
<sequence length="491" mass="51097">MSVATAAPIAAMVGNAPIAIGFGNGIHAPAGFLAATIVLALFALGYSSMARHITATGAFYGFVSHGLGRVVGMGAGALTTLAYVVFEASLAGMFGFFAAQFAEARLGLDASWIWFSAAMLLANAVLTYFDVTLTAKVLGVFLVTEVAMLLAVAITVVTGGGGPEGWSLESLNPLGAFTDLSGTVPDPAGNGEVIAVAGSAGIGLFFAFWSWVGFESAAMYGEESKDPKRIIPRATMAGVLGIGAFYVFVSWAGLVGTGPERSIALAQDTASAGEIFFGLAEQNLGSWAVVLFEALLVTGAFACGMAFHNCASRYIYAIGREDLIPGMRDTVGRCHSKHASPHIASFVQSVIASVIVLFFFATERDPYGQLFALMAILGTTAILVVQTLAAIACVAYFHIHHRHPETAHWFRTGVAPALGALGMAYVIWLLIQNASFAAGAAASDPVFKIAPWIVGAVGIGGVAFALVTRAIAPERYDVIGRIVLDDSHERA</sequence>
<evidence type="ECO:0000256" key="4">
    <source>
        <dbReference type="ARBA" id="ARBA00022989"/>
    </source>
</evidence>
<evidence type="ECO:0000313" key="7">
    <source>
        <dbReference type="EMBL" id="NYI99617.1"/>
    </source>
</evidence>
<feature type="transmembrane region" description="Helical" evidence="6">
    <location>
        <begin position="343"/>
        <end position="361"/>
    </location>
</feature>
<proteinExistence type="predicted"/>
<evidence type="ECO:0000256" key="5">
    <source>
        <dbReference type="ARBA" id="ARBA00023136"/>
    </source>
</evidence>
<gene>
    <name evidence="7" type="ORF">HNR19_000316</name>
</gene>
<feature type="transmembrane region" description="Helical" evidence="6">
    <location>
        <begin position="111"/>
        <end position="131"/>
    </location>
</feature>
<organism evidence="7 8">
    <name type="scientific">Nocardioides thalensis</name>
    <dbReference type="NCBI Taxonomy" id="1914755"/>
    <lineage>
        <taxon>Bacteria</taxon>
        <taxon>Bacillati</taxon>
        <taxon>Actinomycetota</taxon>
        <taxon>Actinomycetes</taxon>
        <taxon>Propionibacteriales</taxon>
        <taxon>Nocardioidaceae</taxon>
        <taxon>Nocardioides</taxon>
    </lineage>
</organism>
<comment type="subcellular location">
    <subcellularLocation>
        <location evidence="1">Cell membrane</location>
        <topology evidence="1">Multi-pass membrane protein</topology>
    </subcellularLocation>
</comment>
<protein>
    <submittedName>
        <fullName evidence="7">Amino acid transporter</fullName>
    </submittedName>
</protein>
<comment type="caution">
    <text evidence="7">The sequence shown here is derived from an EMBL/GenBank/DDBJ whole genome shotgun (WGS) entry which is preliminary data.</text>
</comment>
<feature type="transmembrane region" description="Helical" evidence="6">
    <location>
        <begin position="451"/>
        <end position="472"/>
    </location>
</feature>
<evidence type="ECO:0000256" key="2">
    <source>
        <dbReference type="ARBA" id="ARBA00022475"/>
    </source>
</evidence>
<keyword evidence="3 6" id="KW-0812">Transmembrane</keyword>
<evidence type="ECO:0000256" key="6">
    <source>
        <dbReference type="SAM" id="Phobius"/>
    </source>
</evidence>
<feature type="transmembrane region" description="Helical" evidence="6">
    <location>
        <begin position="31"/>
        <end position="49"/>
    </location>
</feature>
<reference evidence="7 8" key="1">
    <citation type="submission" date="2020-07" db="EMBL/GenBank/DDBJ databases">
        <title>Sequencing the genomes of 1000 actinobacteria strains.</title>
        <authorList>
            <person name="Klenk H.-P."/>
        </authorList>
    </citation>
    <scope>NUCLEOTIDE SEQUENCE [LARGE SCALE GENOMIC DNA]</scope>
    <source>
        <strain evidence="7 8">DSM 103833</strain>
    </source>
</reference>
<feature type="transmembrane region" description="Helical" evidence="6">
    <location>
        <begin position="70"/>
        <end position="99"/>
    </location>
</feature>
<keyword evidence="4 6" id="KW-1133">Transmembrane helix</keyword>
<feature type="transmembrane region" description="Helical" evidence="6">
    <location>
        <begin position="367"/>
        <end position="397"/>
    </location>
</feature>
<dbReference type="PANTHER" id="PTHR42770">
    <property type="entry name" value="AMINO ACID TRANSPORTER-RELATED"/>
    <property type="match status" value="1"/>
</dbReference>
<feature type="transmembrane region" description="Helical" evidence="6">
    <location>
        <begin position="409"/>
        <end position="431"/>
    </location>
</feature>
<keyword evidence="2" id="KW-1003">Cell membrane</keyword>
<dbReference type="InterPro" id="IPR050367">
    <property type="entry name" value="APC_superfamily"/>
</dbReference>
<dbReference type="GO" id="GO:0022857">
    <property type="term" value="F:transmembrane transporter activity"/>
    <property type="evidence" value="ECO:0007669"/>
    <property type="project" value="InterPro"/>
</dbReference>
<keyword evidence="8" id="KW-1185">Reference proteome</keyword>
<evidence type="ECO:0000256" key="1">
    <source>
        <dbReference type="ARBA" id="ARBA00004651"/>
    </source>
</evidence>
<feature type="transmembrane region" description="Helical" evidence="6">
    <location>
        <begin position="284"/>
        <end position="307"/>
    </location>
</feature>
<dbReference type="Gene3D" id="1.20.1740.10">
    <property type="entry name" value="Amino acid/polyamine transporter I"/>
    <property type="match status" value="1"/>
</dbReference>
<dbReference type="InterPro" id="IPR002293">
    <property type="entry name" value="AA/rel_permease1"/>
</dbReference>
<feature type="transmembrane region" description="Helical" evidence="6">
    <location>
        <begin position="193"/>
        <end position="214"/>
    </location>
</feature>